<name>A0A7I8K1Q9_SPIIN</name>
<feature type="coiled-coil region" evidence="1">
    <location>
        <begin position="130"/>
        <end position="157"/>
    </location>
</feature>
<keyword evidence="4" id="KW-1185">Reference proteome</keyword>
<organism evidence="3 4">
    <name type="scientific">Spirodela intermedia</name>
    <name type="common">Intermediate duckweed</name>
    <dbReference type="NCBI Taxonomy" id="51605"/>
    <lineage>
        <taxon>Eukaryota</taxon>
        <taxon>Viridiplantae</taxon>
        <taxon>Streptophyta</taxon>
        <taxon>Embryophyta</taxon>
        <taxon>Tracheophyta</taxon>
        <taxon>Spermatophyta</taxon>
        <taxon>Magnoliopsida</taxon>
        <taxon>Liliopsida</taxon>
        <taxon>Araceae</taxon>
        <taxon>Lemnoideae</taxon>
        <taxon>Spirodela</taxon>
    </lineage>
</organism>
<evidence type="ECO:0000256" key="1">
    <source>
        <dbReference type="SAM" id="Coils"/>
    </source>
</evidence>
<proteinExistence type="predicted"/>
<accession>A0A7I8K1Q9</accession>
<keyword evidence="1" id="KW-0175">Coiled coil</keyword>
<dbReference type="OrthoDB" id="1925974at2759"/>
<dbReference type="EMBL" id="LR746265">
    <property type="protein sequence ID" value="CAA7390882.1"/>
    <property type="molecule type" value="Genomic_DNA"/>
</dbReference>
<feature type="region of interest" description="Disordered" evidence="2">
    <location>
        <begin position="1"/>
        <end position="50"/>
    </location>
</feature>
<evidence type="ECO:0000313" key="3">
    <source>
        <dbReference type="EMBL" id="CAA7390882.1"/>
    </source>
</evidence>
<gene>
    <name evidence="3" type="ORF">SI8410_02002301</name>
</gene>
<feature type="coiled-coil region" evidence="1">
    <location>
        <begin position="389"/>
        <end position="416"/>
    </location>
</feature>
<dbReference type="PANTHER" id="PTHR34937">
    <property type="entry name" value="OS08G0559800 PROTEIN"/>
    <property type="match status" value="1"/>
</dbReference>
<evidence type="ECO:0000256" key="2">
    <source>
        <dbReference type="SAM" id="MobiDB-lite"/>
    </source>
</evidence>
<dbReference type="Proteomes" id="UP000663760">
    <property type="component" value="Chromosome 2"/>
</dbReference>
<dbReference type="AlphaFoldDB" id="A0A7I8K1Q9"/>
<reference evidence="3" key="1">
    <citation type="submission" date="2020-02" db="EMBL/GenBank/DDBJ databases">
        <authorList>
            <person name="Scholz U."/>
            <person name="Mascher M."/>
            <person name="Fiebig A."/>
        </authorList>
    </citation>
    <scope>NUCLEOTIDE SEQUENCE</scope>
</reference>
<sequence length="447" mass="50057">MADDDTPGEDPKECSAEIPPETPPPSPPRDDAPRPELEEDSEADPQSPSELLVEGSMRINGLCSEILSSILSTRGCFWRISSRIDGGESEGSFNAEPSEQGEINLEVLLSGASQLREQGLEVEAKFSRYEEKTRKEKRDLEDRILGLTEENADISRLLRIALVEKEAAEKSLNRLKGSGEQRRTAILQIAEWGLQKAGFGFLRGGSAEESPNEHPTSCNASMASDVSECEEEEETSLASAVEKIVKNLRHEVTELRCSLGEQRSENEHLQSLTDKQVKELADRDLHIKILEERENMLARNVEELSLELRGSEDELARWREACKLEVEYGNIAIRECQSEIAVLKEDFERTKAALDASNNRLKLKEKLAEAAIAAHAAAETSLRLADSRSVGLREVIEELTRQLEEEAERNRRAQSSVRRRVRHICWPWRALRVNPSVAAFIVRGNAV</sequence>
<evidence type="ECO:0000313" key="4">
    <source>
        <dbReference type="Proteomes" id="UP000663760"/>
    </source>
</evidence>
<feature type="coiled-coil region" evidence="1">
    <location>
        <begin position="245"/>
        <end position="364"/>
    </location>
</feature>
<dbReference type="InterPro" id="IPR040300">
    <property type="entry name" value="At3g49055-like"/>
</dbReference>
<dbReference type="PANTHER" id="PTHR34937:SF2">
    <property type="entry name" value="OS08G0559800 PROTEIN"/>
    <property type="match status" value="1"/>
</dbReference>
<protein>
    <submittedName>
        <fullName evidence="3">Uncharacterized protein</fullName>
    </submittedName>
</protein>